<dbReference type="AlphaFoldDB" id="A0A8S9LWH9"/>
<proteinExistence type="predicted"/>
<organism evidence="1">
    <name type="scientific">Brassica cretica</name>
    <name type="common">Mustard</name>
    <dbReference type="NCBI Taxonomy" id="69181"/>
    <lineage>
        <taxon>Eukaryota</taxon>
        <taxon>Viridiplantae</taxon>
        <taxon>Streptophyta</taxon>
        <taxon>Embryophyta</taxon>
        <taxon>Tracheophyta</taxon>
        <taxon>Spermatophyta</taxon>
        <taxon>Magnoliopsida</taxon>
        <taxon>eudicotyledons</taxon>
        <taxon>Gunneridae</taxon>
        <taxon>Pentapetalae</taxon>
        <taxon>rosids</taxon>
        <taxon>malvids</taxon>
        <taxon>Brassicales</taxon>
        <taxon>Brassicaceae</taxon>
        <taxon>Brassiceae</taxon>
        <taxon>Brassica</taxon>
    </lineage>
</organism>
<accession>A0A8S9LWH9</accession>
<sequence length="129" mass="14516">MCISPKNPFLVRSARPGSLILPKPRSPANSVRFHRVAAVAAARATAIDLSDPEWKLKYQRDFEERFKIPHITDAFPDAEAIPSTFCLKMRSPTYINNKDRVLLKVINYSSPASAGAVCIDPDCTWIEQW</sequence>
<dbReference type="EMBL" id="QGKY02000089">
    <property type="protein sequence ID" value="KAF2610892.1"/>
    <property type="molecule type" value="Genomic_DNA"/>
</dbReference>
<protein>
    <submittedName>
        <fullName evidence="1">Uncharacterized protein</fullName>
    </submittedName>
</protein>
<name>A0A8S9LWH9_BRACR</name>
<comment type="caution">
    <text evidence="1">The sequence shown here is derived from an EMBL/GenBank/DDBJ whole genome shotgun (WGS) entry which is preliminary data.</text>
</comment>
<evidence type="ECO:0000313" key="1">
    <source>
        <dbReference type="EMBL" id="KAF2610892.1"/>
    </source>
</evidence>
<gene>
    <name evidence="1" type="ORF">F2Q70_00012904</name>
</gene>
<reference evidence="1" key="1">
    <citation type="submission" date="2019-12" db="EMBL/GenBank/DDBJ databases">
        <title>Genome sequencing and annotation of Brassica cretica.</title>
        <authorList>
            <person name="Studholme D.J."/>
            <person name="Sarris P.F."/>
        </authorList>
    </citation>
    <scope>NUCLEOTIDE SEQUENCE</scope>
    <source>
        <strain evidence="1">PFS-102/07</strain>
        <tissue evidence="1">Leaf</tissue>
    </source>
</reference>